<feature type="binding site" evidence="17">
    <location>
        <position position="221"/>
    </location>
    <ligand>
        <name>FAD</name>
        <dbReference type="ChEBI" id="CHEBI:57692"/>
    </ligand>
</feature>
<evidence type="ECO:0000259" key="20">
    <source>
        <dbReference type="Pfam" id="PF00890"/>
    </source>
</evidence>
<evidence type="ECO:0000256" key="9">
    <source>
        <dbReference type="ARBA" id="ARBA00022827"/>
    </source>
</evidence>
<comment type="pathway">
    <text evidence="3 19">Carbohydrate metabolism; tricarboxylic acid cycle; fumarate from succinate (bacterial route): step 1/1.</text>
</comment>
<dbReference type="Pfam" id="PF00890">
    <property type="entry name" value="FAD_binding_2"/>
    <property type="match status" value="1"/>
</dbReference>
<keyword evidence="23" id="KW-1185">Reference proteome</keyword>
<keyword evidence="7 19" id="KW-0813">Transport</keyword>
<feature type="binding site" evidence="17">
    <location>
        <begin position="406"/>
        <end position="407"/>
    </location>
    <ligand>
        <name>FAD</name>
        <dbReference type="ChEBI" id="CHEBI:57692"/>
    </ligand>
</feature>
<dbReference type="Proteomes" id="UP000001700">
    <property type="component" value="Chromosome"/>
</dbReference>
<name>D4G834_RIEPU</name>
<evidence type="ECO:0000256" key="16">
    <source>
        <dbReference type="PIRSR" id="PIRSR611281-2"/>
    </source>
</evidence>
<protein>
    <recommendedName>
        <fullName evidence="6 14">Succinate dehydrogenase flavoprotein subunit</fullName>
        <ecNumber evidence="5 19">1.3.5.1</ecNumber>
    </recommendedName>
</protein>
<keyword evidence="10 19" id="KW-0249">Electron transport</keyword>
<dbReference type="FunFam" id="3.90.700.10:FF:000001">
    <property type="entry name" value="Mitochondrial succinate dehydrogenase flavoprotein subunit"/>
    <property type="match status" value="1"/>
</dbReference>
<evidence type="ECO:0000256" key="14">
    <source>
        <dbReference type="NCBIfam" id="TIGR01816"/>
    </source>
</evidence>
<dbReference type="InterPro" id="IPR003953">
    <property type="entry name" value="FAD-dep_OxRdtase_2_FAD-bd"/>
</dbReference>
<dbReference type="GO" id="GO:0005886">
    <property type="term" value="C:plasma membrane"/>
    <property type="evidence" value="ECO:0007669"/>
    <property type="project" value="UniProtKB-SubCell"/>
</dbReference>
<dbReference type="GO" id="GO:0009055">
    <property type="term" value="F:electron transfer activity"/>
    <property type="evidence" value="ECO:0007669"/>
    <property type="project" value="TreeGrafter"/>
</dbReference>
<evidence type="ECO:0000256" key="5">
    <source>
        <dbReference type="ARBA" id="ARBA00012792"/>
    </source>
</evidence>
<gene>
    <name evidence="22" type="primary">sdhA</name>
    <name evidence="22" type="ordered locus">RIEPE_0230</name>
</gene>
<keyword evidence="8 17" id="KW-0285">Flavoprotein</keyword>
<evidence type="ECO:0000256" key="19">
    <source>
        <dbReference type="RuleBase" id="RU362051"/>
    </source>
</evidence>
<keyword evidence="11 19" id="KW-0560">Oxidoreductase</keyword>
<dbReference type="RefSeq" id="WP_013087398.1">
    <property type="nucleotide sequence ID" value="NC_014109.1"/>
</dbReference>
<evidence type="ECO:0000256" key="6">
    <source>
        <dbReference type="ARBA" id="ARBA00019965"/>
    </source>
</evidence>
<evidence type="ECO:0000256" key="7">
    <source>
        <dbReference type="ARBA" id="ARBA00022448"/>
    </source>
</evidence>
<dbReference type="PIRSF" id="PIRSF000171">
    <property type="entry name" value="SDHA_APRA_LASPO"/>
    <property type="match status" value="1"/>
</dbReference>
<dbReference type="HOGENOM" id="CLU_014312_6_1_6"/>
<dbReference type="NCBIfam" id="TIGR01812">
    <property type="entry name" value="sdhA_frdA_Gneg"/>
    <property type="match status" value="1"/>
</dbReference>
<dbReference type="Pfam" id="PF02910">
    <property type="entry name" value="Succ_DH_flav_C"/>
    <property type="match status" value="1"/>
</dbReference>
<feature type="binding site" evidence="17">
    <location>
        <begin position="37"/>
        <end position="52"/>
    </location>
    <ligand>
        <name>FAD</name>
        <dbReference type="ChEBI" id="CHEBI:57692"/>
    </ligand>
</feature>
<evidence type="ECO:0000259" key="21">
    <source>
        <dbReference type="Pfam" id="PF02910"/>
    </source>
</evidence>
<evidence type="ECO:0000256" key="4">
    <source>
        <dbReference type="ARBA" id="ARBA00008040"/>
    </source>
</evidence>
<feature type="binding site" evidence="17">
    <location>
        <begin position="14"/>
        <end position="19"/>
    </location>
    <ligand>
        <name>FAD</name>
        <dbReference type="ChEBI" id="CHEBI:57692"/>
    </ligand>
</feature>
<evidence type="ECO:0000256" key="15">
    <source>
        <dbReference type="PIRSR" id="PIRSR000171-1"/>
    </source>
</evidence>
<dbReference type="SUPFAM" id="SSF46977">
    <property type="entry name" value="Succinate dehydrogenase/fumarate reductase flavoprotein C-terminal domain"/>
    <property type="match status" value="1"/>
</dbReference>
<comment type="similarity">
    <text evidence="4 19">Belongs to the FAD-dependent oxidoreductase 2 family. FRD/SDH subfamily.</text>
</comment>
<dbReference type="GO" id="GO:0050660">
    <property type="term" value="F:flavin adenine dinucleotide binding"/>
    <property type="evidence" value="ECO:0007669"/>
    <property type="project" value="UniProtKB-UniRule"/>
</dbReference>
<comment type="catalytic activity">
    <reaction evidence="13 19">
        <text>a quinone + succinate = fumarate + a quinol</text>
        <dbReference type="Rhea" id="RHEA:40523"/>
        <dbReference type="ChEBI" id="CHEBI:24646"/>
        <dbReference type="ChEBI" id="CHEBI:29806"/>
        <dbReference type="ChEBI" id="CHEBI:30031"/>
        <dbReference type="ChEBI" id="CHEBI:132124"/>
        <dbReference type="EC" id="1.3.5.1"/>
    </reaction>
</comment>
<dbReference type="eggNOG" id="COG1053">
    <property type="taxonomic scope" value="Bacteria"/>
</dbReference>
<keyword evidence="19" id="KW-0816">Tricarboxylic acid cycle</keyword>
<evidence type="ECO:0000256" key="3">
    <source>
        <dbReference type="ARBA" id="ARBA00004894"/>
    </source>
</evidence>
<evidence type="ECO:0000256" key="8">
    <source>
        <dbReference type="ARBA" id="ARBA00022630"/>
    </source>
</evidence>
<dbReference type="GO" id="GO:0022900">
    <property type="term" value="P:electron transport chain"/>
    <property type="evidence" value="ECO:0007669"/>
    <property type="project" value="UniProtKB-UniRule"/>
</dbReference>
<dbReference type="SUPFAM" id="SSF56425">
    <property type="entry name" value="Succinate dehydrogenase/fumarate reductase flavoprotein, catalytic domain"/>
    <property type="match status" value="1"/>
</dbReference>
<organism evidence="22 23">
    <name type="scientific">Riesia pediculicola (strain USDA)</name>
    <dbReference type="NCBI Taxonomy" id="515618"/>
    <lineage>
        <taxon>Bacteria</taxon>
        <taxon>Pseudomonadati</taxon>
        <taxon>Pseudomonadota</taxon>
        <taxon>Gammaproteobacteria</taxon>
        <taxon>Enterobacterales</taxon>
        <taxon>Enterobacteriaceae</taxon>
        <taxon>Candidatus Riesia</taxon>
    </lineage>
</organism>
<feature type="domain" description="Fumarate reductase/succinate dehydrogenase flavoprotein-like C-terminal" evidence="21">
    <location>
        <begin position="465"/>
        <end position="591"/>
    </location>
</feature>
<dbReference type="InterPro" id="IPR011281">
    <property type="entry name" value="Succ_DH_flav_su_fwd"/>
</dbReference>
<dbReference type="Gene3D" id="1.20.58.100">
    <property type="entry name" value="Fumarate reductase/succinate dehydrogenase flavoprotein-like, C-terminal domain"/>
    <property type="match status" value="1"/>
</dbReference>
<dbReference type="Gene3D" id="3.90.700.10">
    <property type="entry name" value="Succinate dehydrogenase/fumarate reductase flavoprotein, catalytic domain"/>
    <property type="match status" value="1"/>
</dbReference>
<dbReference type="Gene3D" id="3.50.50.60">
    <property type="entry name" value="FAD/NAD(P)-binding domain"/>
    <property type="match status" value="1"/>
</dbReference>
<dbReference type="AlphaFoldDB" id="D4G834"/>
<keyword evidence="19" id="KW-1003">Cell membrane</keyword>
<evidence type="ECO:0000256" key="1">
    <source>
        <dbReference type="ARBA" id="ARBA00002054"/>
    </source>
</evidence>
<comment type="function">
    <text evidence="1">Two distinct, membrane-bound, FAD-containing enzymes are responsible for the catalysis of fumarate and succinate interconversion; the fumarate reductase is used in anaerobic growth, and the succinate dehydrogenase is used in aerobic growth.</text>
</comment>
<dbReference type="EC" id="1.3.5.1" evidence="5 19"/>
<evidence type="ECO:0000256" key="18">
    <source>
        <dbReference type="PIRSR" id="PIRSR611281-4"/>
    </source>
</evidence>
<evidence type="ECO:0000256" key="12">
    <source>
        <dbReference type="ARBA" id="ARBA00023136"/>
    </source>
</evidence>
<dbReference type="Gene3D" id="4.10.80.40">
    <property type="entry name" value="succinate dehydrogenase protein domain"/>
    <property type="match status" value="1"/>
</dbReference>
<dbReference type="InterPro" id="IPR015939">
    <property type="entry name" value="Fum_Rdtase/Succ_DH_flav-like_C"/>
</dbReference>
<sequence length="591" mass="66618">MKILKKVFDVIIVGAGGAGMRAALEVSKSGLSCAVITKVFPIRSHTVSAQGGIAASLGNIHKDNWTWHMYDTVKGSDYLSDQSAVEHLCKNGPKAVLELENMGVPFSRLENGKIYQRSFGGQTRKFGQKKAFRIASASDRTGHAILHTLFQQNIKNKTVFYSEWYAVDLVKNQDNIVVGCVAINIKDGEIVYFCSKSTILATGGAGRIYRLTTNSYINTGDGIGMAIRAGFPVQDMEMWQFHPTGISEVGILITEGCRGEGGYLINNIEERFMSRYAPKMKDLASRDIISRSILEEIQKNRGFLNSSGNGFHVKLRVKHLNLIELEKKLPGILELSQIFAGVNPKESDIPVAPTCHYMMGGIPCNIFGQALTMNSKGEDQVVPGLFVIGEVACMSVHGANRLGGNSLLDLIVFGKTVGKFVKKFISNYSKTRDANLSDMEVIFDRLSKWNQTGSSSFEDPTRLKERIQKCMENHFYVFREKRVMLDGLKKLEEIKERLKRSRIRDHVNFFNLNKVECLEIDNLIETAIATACSAIFRKESRGAHYRVDYPNRDDQKWLFHTLYFSKENIKKRKINFQTKFCDPFFPKERNY</sequence>
<dbReference type="PANTHER" id="PTHR11632:SF51">
    <property type="entry name" value="SUCCINATE DEHYDROGENASE [UBIQUINONE] FLAVOPROTEIN SUBUNIT, MITOCHONDRIAL"/>
    <property type="match status" value="1"/>
</dbReference>
<evidence type="ECO:0000256" key="17">
    <source>
        <dbReference type="PIRSR" id="PIRSR611281-3"/>
    </source>
</evidence>
<dbReference type="GO" id="GO:0008177">
    <property type="term" value="F:succinate dehydrogenase (quinone) activity"/>
    <property type="evidence" value="ECO:0007669"/>
    <property type="project" value="UniProtKB-EC"/>
</dbReference>
<evidence type="ECO:0000313" key="23">
    <source>
        <dbReference type="Proteomes" id="UP000001700"/>
    </source>
</evidence>
<dbReference type="FunFam" id="1.20.58.100:FF:000001">
    <property type="entry name" value="Succinate dehydrogenase flavoprotein subunit (SdhA)"/>
    <property type="match status" value="1"/>
</dbReference>
<feature type="active site" description="Proton acceptor" evidence="15">
    <location>
        <position position="286"/>
    </location>
</feature>
<reference evidence="22" key="1">
    <citation type="submission" date="2008-05" db="EMBL/GenBank/DDBJ databases">
        <title>Genome sequence of Riesia pediculicola USDA.</title>
        <authorList>
            <person name="Kirkness E.F."/>
        </authorList>
    </citation>
    <scope>NUCLEOTIDE SEQUENCE [LARGE SCALE GENOMIC DNA]</scope>
    <source>
        <strain evidence="22">USDA</strain>
    </source>
</reference>
<dbReference type="InterPro" id="IPR030664">
    <property type="entry name" value="SdhA/FrdA/AprA"/>
</dbReference>
<dbReference type="InterPro" id="IPR003952">
    <property type="entry name" value="FRD_SDH_FAD_BS"/>
</dbReference>
<dbReference type="GO" id="GO:0009061">
    <property type="term" value="P:anaerobic respiration"/>
    <property type="evidence" value="ECO:0007669"/>
    <property type="project" value="TreeGrafter"/>
</dbReference>
<dbReference type="GO" id="GO:0006099">
    <property type="term" value="P:tricarboxylic acid cycle"/>
    <property type="evidence" value="ECO:0007669"/>
    <property type="project" value="UniProtKB-UniRule"/>
</dbReference>
<feature type="binding site" evidence="17">
    <location>
        <position position="390"/>
    </location>
    <ligand>
        <name>FAD</name>
        <dbReference type="ChEBI" id="CHEBI:57692"/>
    </ligand>
</feature>
<feature type="modified residue" description="Tele-8alpha-FAD histidine" evidence="18">
    <location>
        <position position="45"/>
    </location>
</feature>
<dbReference type="KEGG" id="rip:RIEPE_0230"/>
<dbReference type="EMBL" id="CP001085">
    <property type="protein sequence ID" value="ADD79408.1"/>
    <property type="molecule type" value="Genomic_DNA"/>
</dbReference>
<dbReference type="UniPathway" id="UPA00223">
    <property type="reaction ID" value="UER01005"/>
</dbReference>
<feature type="binding site" evidence="16">
    <location>
        <position position="356"/>
    </location>
    <ligand>
        <name>substrate</name>
    </ligand>
</feature>
<accession>D4G834</accession>
<comment type="cofactor">
    <cofactor evidence="17">
        <name>FAD</name>
        <dbReference type="ChEBI" id="CHEBI:57692"/>
    </cofactor>
    <text evidence="17">Flavinylated by SdhE, about 5% flavinylation occurs in the absence of SdhE.</text>
</comment>
<feature type="binding site" evidence="16">
    <location>
        <position position="242"/>
    </location>
    <ligand>
        <name>substrate</name>
    </ligand>
</feature>
<dbReference type="PANTHER" id="PTHR11632">
    <property type="entry name" value="SUCCINATE DEHYDROGENASE 2 FLAVOPROTEIN SUBUNIT"/>
    <property type="match status" value="1"/>
</dbReference>
<keyword evidence="9 17" id="KW-0274">FAD</keyword>
<evidence type="ECO:0000313" key="22">
    <source>
        <dbReference type="EMBL" id="ADD79408.1"/>
    </source>
</evidence>
<proteinExistence type="inferred from homology"/>
<feature type="binding site" evidence="16">
    <location>
        <position position="401"/>
    </location>
    <ligand>
        <name>substrate</name>
    </ligand>
</feature>
<comment type="subcellular location">
    <subcellularLocation>
        <location evidence="2 19">Cell inner membrane</location>
        <topology evidence="2 19">Peripheral membrane protein</topology>
        <orientation evidence="2 19">Cytoplasmic side</orientation>
    </subcellularLocation>
</comment>
<feature type="binding site" evidence="16">
    <location>
        <position position="254"/>
    </location>
    <ligand>
        <name>substrate</name>
    </ligand>
</feature>
<dbReference type="InterPro" id="IPR036188">
    <property type="entry name" value="FAD/NAD-bd_sf"/>
</dbReference>
<dbReference type="OrthoDB" id="9806724at2"/>
<dbReference type="STRING" id="515618.RIEPE_0230"/>
<dbReference type="InterPro" id="IPR014006">
    <property type="entry name" value="Succ_Dhase_FrdA_Gneg"/>
</dbReference>
<dbReference type="PROSITE" id="PS00504">
    <property type="entry name" value="FRD_SDH_FAD_BINDING"/>
    <property type="match status" value="1"/>
</dbReference>
<dbReference type="NCBIfam" id="TIGR01816">
    <property type="entry name" value="sdhA_forward"/>
    <property type="match status" value="1"/>
</dbReference>
<evidence type="ECO:0000256" key="2">
    <source>
        <dbReference type="ARBA" id="ARBA00004515"/>
    </source>
</evidence>
<keyword evidence="19" id="KW-0997">Cell inner membrane</keyword>
<dbReference type="InterPro" id="IPR037099">
    <property type="entry name" value="Fum_R/Succ_DH_flav-like_C_sf"/>
</dbReference>
<dbReference type="InterPro" id="IPR027477">
    <property type="entry name" value="Succ_DH/fumarate_Rdtase_cat_sf"/>
</dbReference>
<evidence type="ECO:0000256" key="13">
    <source>
        <dbReference type="ARBA" id="ARBA00049220"/>
    </source>
</evidence>
<evidence type="ECO:0000256" key="11">
    <source>
        <dbReference type="ARBA" id="ARBA00023002"/>
    </source>
</evidence>
<feature type="domain" description="FAD-dependent oxidoreductase 2 FAD-binding" evidence="20">
    <location>
        <begin position="9"/>
        <end position="407"/>
    </location>
</feature>
<evidence type="ECO:0000256" key="10">
    <source>
        <dbReference type="ARBA" id="ARBA00022982"/>
    </source>
</evidence>
<keyword evidence="12 19" id="KW-0472">Membrane</keyword>
<dbReference type="SUPFAM" id="SSF51905">
    <property type="entry name" value="FAD/NAD(P)-binding domain"/>
    <property type="match status" value="1"/>
</dbReference>